<accession>A0A5M8PD75</accession>
<evidence type="ECO:0000256" key="1">
    <source>
        <dbReference type="SAM" id="MobiDB-lite"/>
    </source>
</evidence>
<organism evidence="2 3">
    <name type="scientific">Lasallia pustulata</name>
    <dbReference type="NCBI Taxonomy" id="136370"/>
    <lineage>
        <taxon>Eukaryota</taxon>
        <taxon>Fungi</taxon>
        <taxon>Dikarya</taxon>
        <taxon>Ascomycota</taxon>
        <taxon>Pezizomycotina</taxon>
        <taxon>Lecanoromycetes</taxon>
        <taxon>OSLEUM clade</taxon>
        <taxon>Umbilicariomycetidae</taxon>
        <taxon>Umbilicariales</taxon>
        <taxon>Umbilicariaceae</taxon>
        <taxon>Lasallia</taxon>
    </lineage>
</organism>
<evidence type="ECO:0000313" key="2">
    <source>
        <dbReference type="EMBL" id="KAA6406874.1"/>
    </source>
</evidence>
<feature type="compositionally biased region" description="Pro residues" evidence="1">
    <location>
        <begin position="102"/>
        <end position="114"/>
    </location>
</feature>
<protein>
    <submittedName>
        <fullName evidence="2">Uncharacterized protein</fullName>
    </submittedName>
</protein>
<proteinExistence type="predicted"/>
<reference evidence="2 3" key="1">
    <citation type="submission" date="2019-09" db="EMBL/GenBank/DDBJ databases">
        <title>The hologenome of the rock-dwelling lichen Lasallia pustulata.</title>
        <authorList>
            <person name="Greshake Tzovaras B."/>
            <person name="Segers F."/>
            <person name="Bicker A."/>
            <person name="Dal Grande F."/>
            <person name="Otte J."/>
            <person name="Hankeln T."/>
            <person name="Schmitt I."/>
            <person name="Ebersberger I."/>
        </authorList>
    </citation>
    <scope>NUCLEOTIDE SEQUENCE [LARGE SCALE GENOMIC DNA]</scope>
    <source>
        <strain evidence="2">A1-1</strain>
    </source>
</reference>
<evidence type="ECO:0000313" key="3">
    <source>
        <dbReference type="Proteomes" id="UP000324767"/>
    </source>
</evidence>
<dbReference type="EMBL" id="VXIT01000022">
    <property type="protein sequence ID" value="KAA6406874.1"/>
    <property type="molecule type" value="Genomic_DNA"/>
</dbReference>
<comment type="caution">
    <text evidence="2">The sequence shown here is derived from an EMBL/GenBank/DDBJ whole genome shotgun (WGS) entry which is preliminary data.</text>
</comment>
<sequence length="114" mass="12669">MERVKAFRQEAATGKRPATASYEEQWNKRRLPPPEDHRVSSSPDVPPREPIPLELLLNADQSSQATSSHSDKTRIFWSQGPRLPGPVVKDTLQHHLPQAPEANPPKPSISPTAP</sequence>
<feature type="region of interest" description="Disordered" evidence="1">
    <location>
        <begin position="1"/>
        <end position="114"/>
    </location>
</feature>
<name>A0A5M8PD75_9LECA</name>
<gene>
    <name evidence="2" type="ORF">FRX48_09372</name>
</gene>
<dbReference type="AlphaFoldDB" id="A0A5M8PD75"/>
<feature type="compositionally biased region" description="Polar residues" evidence="1">
    <location>
        <begin position="59"/>
        <end position="68"/>
    </location>
</feature>
<dbReference type="Proteomes" id="UP000324767">
    <property type="component" value="Unassembled WGS sequence"/>
</dbReference>